<feature type="signal peptide" evidence="1">
    <location>
        <begin position="1"/>
        <end position="27"/>
    </location>
</feature>
<organism evidence="3 4">
    <name type="scientific">Novosphingobium umbonatum</name>
    <dbReference type="NCBI Taxonomy" id="1908524"/>
    <lineage>
        <taxon>Bacteria</taxon>
        <taxon>Pseudomonadati</taxon>
        <taxon>Pseudomonadota</taxon>
        <taxon>Alphaproteobacteria</taxon>
        <taxon>Sphingomonadales</taxon>
        <taxon>Sphingomonadaceae</taxon>
        <taxon>Novosphingobium</taxon>
    </lineage>
</organism>
<name>A0A437NC92_9SPHN</name>
<evidence type="ECO:0000256" key="1">
    <source>
        <dbReference type="SAM" id="SignalP"/>
    </source>
</evidence>
<accession>A0A437NC92</accession>
<dbReference type="OrthoDB" id="98874at2"/>
<dbReference type="RefSeq" id="WP_127704983.1">
    <property type="nucleotide sequence ID" value="NZ_SACO01000001.1"/>
</dbReference>
<dbReference type="Proteomes" id="UP000282837">
    <property type="component" value="Unassembled WGS sequence"/>
</dbReference>
<proteinExistence type="predicted"/>
<protein>
    <submittedName>
        <fullName evidence="3">DUF3857 domain-containing protein</fullName>
    </submittedName>
</protein>
<keyword evidence="1" id="KW-0732">Signal</keyword>
<dbReference type="AlphaFoldDB" id="A0A437NC92"/>
<dbReference type="Gene3D" id="2.60.40.3140">
    <property type="match status" value="1"/>
</dbReference>
<sequence>MMKQTARLLALSVFAFSAGAFSLPAMAAEQPVTGAAPTWVQQVAAPVAVAQNAQPLRLLLQDQQVRFHKDGASLYQHRLWRIDAPEGVAALEQLALSWQAQSDQLTIHSFRLTRKGRSHDVLPAIAQVLEMQDVPHSALTMDGRRSLGLPLGGLMVGDEVELAWSIDRSEPLLNGHRDLALEAGEADVVALSATWDGAMGVEAKGLPAPVQQGAGEAHWLVQGGAKTKAQVRFSDFGQWSDVAGLMVPLFASARVLNEDSPLHEEIARIRAASADPMVRAQMALALVKGKTRYLYSGLGDAPLRPMRADQVWGRGFADCKGRAALLLALLDGLDLVAEPALVAMQGGAALDRHLPSLSGFDHVIVRAQIGGRVLWLDPAKGGEAVKGTLAYGWALPLRLGAGLEAVSPKRAAAKGDLARNP</sequence>
<feature type="domain" description="DUF3857" evidence="2">
    <location>
        <begin position="74"/>
        <end position="176"/>
    </location>
</feature>
<evidence type="ECO:0000259" key="2">
    <source>
        <dbReference type="Pfam" id="PF12969"/>
    </source>
</evidence>
<evidence type="ECO:0000313" key="3">
    <source>
        <dbReference type="EMBL" id="RVU07527.1"/>
    </source>
</evidence>
<reference evidence="3 4" key="1">
    <citation type="submission" date="2019-01" db="EMBL/GenBank/DDBJ databases">
        <authorList>
            <person name="Chen W.-M."/>
        </authorList>
    </citation>
    <scope>NUCLEOTIDE SEQUENCE [LARGE SCALE GENOMIC DNA]</scope>
    <source>
        <strain evidence="3 4">FSY-9</strain>
    </source>
</reference>
<dbReference type="EMBL" id="SACO01000001">
    <property type="protein sequence ID" value="RVU07527.1"/>
    <property type="molecule type" value="Genomic_DNA"/>
</dbReference>
<gene>
    <name evidence="3" type="ORF">EOE18_00045</name>
</gene>
<feature type="chain" id="PRO_5019171276" evidence="1">
    <location>
        <begin position="28"/>
        <end position="421"/>
    </location>
</feature>
<keyword evidence="4" id="KW-1185">Reference proteome</keyword>
<dbReference type="Gene3D" id="3.10.620.30">
    <property type="match status" value="1"/>
</dbReference>
<dbReference type="InterPro" id="IPR024618">
    <property type="entry name" value="DUF3857"/>
</dbReference>
<comment type="caution">
    <text evidence="3">The sequence shown here is derived from an EMBL/GenBank/DDBJ whole genome shotgun (WGS) entry which is preliminary data.</text>
</comment>
<evidence type="ECO:0000313" key="4">
    <source>
        <dbReference type="Proteomes" id="UP000282837"/>
    </source>
</evidence>
<dbReference type="Pfam" id="PF12969">
    <property type="entry name" value="DUF3857"/>
    <property type="match status" value="1"/>
</dbReference>